<evidence type="ECO:0000313" key="2">
    <source>
        <dbReference type="Proteomes" id="UP000306319"/>
    </source>
</evidence>
<reference evidence="1" key="1">
    <citation type="submission" date="2019-04" db="EMBL/GenBank/DDBJ databases">
        <title>Microbes associate with the intestines of laboratory mice.</title>
        <authorList>
            <person name="Navarre W."/>
            <person name="Wong E."/>
            <person name="Huang K."/>
            <person name="Tropini C."/>
            <person name="Ng K."/>
            <person name="Yu B."/>
        </authorList>
    </citation>
    <scope>NUCLEOTIDE SEQUENCE</scope>
    <source>
        <strain evidence="1">NM04_E33</strain>
    </source>
</reference>
<dbReference type="EMBL" id="SRYB01000009">
    <property type="protein sequence ID" value="TGY79030.1"/>
    <property type="molecule type" value="Genomic_DNA"/>
</dbReference>
<dbReference type="Proteomes" id="UP000306319">
    <property type="component" value="Unassembled WGS sequence"/>
</dbReference>
<evidence type="ECO:0000313" key="1">
    <source>
        <dbReference type="EMBL" id="TGY79030.1"/>
    </source>
</evidence>
<name>A0AC61RH62_9BACT</name>
<proteinExistence type="predicted"/>
<accession>A0AC61RH62</accession>
<gene>
    <name evidence="1" type="ORF">E5331_08175</name>
</gene>
<keyword evidence="2" id="KW-1185">Reference proteome</keyword>
<sequence>MDYKTTILKEKVTTDETLLPEIADLHFGFLGEKKAVFDYTAYLEASKLPAIDHRVFMRANKHFIETLTKNANKKTSELFYQNTDGHILVDAELAFIFIAYVNPEMFLYFNSILVDAITDGVAYSHGFIFSMAAERLPSDVLSDIIKDRENDAAGSEQ</sequence>
<organism evidence="1 2">
    <name type="scientific">Lepagella muris</name>
    <dbReference type="NCBI Taxonomy" id="3032870"/>
    <lineage>
        <taxon>Bacteria</taxon>
        <taxon>Pseudomonadati</taxon>
        <taxon>Bacteroidota</taxon>
        <taxon>Bacteroidia</taxon>
        <taxon>Bacteroidales</taxon>
        <taxon>Muribaculaceae</taxon>
        <taxon>Lepagella</taxon>
    </lineage>
</organism>
<protein>
    <submittedName>
        <fullName evidence="1">Uncharacterized protein</fullName>
    </submittedName>
</protein>
<comment type="caution">
    <text evidence="1">The sequence shown here is derived from an EMBL/GenBank/DDBJ whole genome shotgun (WGS) entry which is preliminary data.</text>
</comment>